<dbReference type="Proteomes" id="UP000295418">
    <property type="component" value="Unassembled WGS sequence"/>
</dbReference>
<gene>
    <name evidence="5" type="ORF">E0485_04245</name>
</gene>
<keyword evidence="6" id="KW-1185">Reference proteome</keyword>
<dbReference type="InterPro" id="IPR025672">
    <property type="entry name" value="Sigma_reg_C_dom"/>
</dbReference>
<dbReference type="Pfam" id="PF13791">
    <property type="entry name" value="Sigma_reg_C"/>
    <property type="match status" value="1"/>
</dbReference>
<feature type="domain" description="Sigma factor regulator N-terminal" evidence="4">
    <location>
        <begin position="60"/>
        <end position="148"/>
    </location>
</feature>
<evidence type="ECO:0000313" key="6">
    <source>
        <dbReference type="Proteomes" id="UP000295418"/>
    </source>
</evidence>
<accession>A0A4R4EIS8</accession>
<dbReference type="EMBL" id="SKFG01000002">
    <property type="protein sequence ID" value="TCZ80074.1"/>
    <property type="molecule type" value="Genomic_DNA"/>
</dbReference>
<dbReference type="OrthoDB" id="2730366at2"/>
<protein>
    <recommendedName>
        <fullName evidence="7">Anti-sigma factor</fullName>
    </recommendedName>
</protein>
<name>A0A4R4EIS8_9BACL</name>
<evidence type="ECO:0000256" key="2">
    <source>
        <dbReference type="SAM" id="Phobius"/>
    </source>
</evidence>
<evidence type="ECO:0008006" key="7">
    <source>
        <dbReference type="Google" id="ProtNLM"/>
    </source>
</evidence>
<keyword evidence="2" id="KW-0472">Membrane</keyword>
<keyword evidence="2" id="KW-0812">Transmembrane</keyword>
<feature type="region of interest" description="Disordered" evidence="1">
    <location>
        <begin position="1"/>
        <end position="20"/>
    </location>
</feature>
<proteinExistence type="predicted"/>
<evidence type="ECO:0000313" key="5">
    <source>
        <dbReference type="EMBL" id="TCZ80074.1"/>
    </source>
</evidence>
<dbReference type="RefSeq" id="WP_132416720.1">
    <property type="nucleotide sequence ID" value="NZ_SKFG01000002.1"/>
</dbReference>
<feature type="domain" description="Sigma factor regulator C-terminal" evidence="3">
    <location>
        <begin position="200"/>
        <end position="376"/>
    </location>
</feature>
<dbReference type="Pfam" id="PF13800">
    <property type="entry name" value="Sigma_reg_N"/>
    <property type="match status" value="1"/>
</dbReference>
<dbReference type="InterPro" id="IPR029101">
    <property type="entry name" value="Sigma_reg_N"/>
</dbReference>
<evidence type="ECO:0000256" key="1">
    <source>
        <dbReference type="SAM" id="MobiDB-lite"/>
    </source>
</evidence>
<reference evidence="5 6" key="1">
    <citation type="submission" date="2019-03" db="EMBL/GenBank/DDBJ databases">
        <authorList>
            <person name="Kim M.K.M."/>
        </authorList>
    </citation>
    <scope>NUCLEOTIDE SEQUENCE [LARGE SCALE GENOMIC DNA]</scope>
    <source>
        <strain evidence="5 6">18JY21-1</strain>
    </source>
</reference>
<feature type="transmembrane region" description="Helical" evidence="2">
    <location>
        <begin position="73"/>
        <end position="98"/>
    </location>
</feature>
<dbReference type="AlphaFoldDB" id="A0A4R4EIS8"/>
<comment type="caution">
    <text evidence="5">The sequence shown here is derived from an EMBL/GenBank/DDBJ whole genome shotgun (WGS) entry which is preliminary data.</text>
</comment>
<sequence length="384" mass="43600">MSEDFKNKLNRYTEGQMSDEEKLAMEQELEKLEIYQQYIDTQLGGEQQQTSSSSNKKESAIIRKGKWKARLHSAMTVISLLIIFSVFSGIVTTVFYQWGDRSEIYAEVVKSAISVTQPNVRVNGVGINSGIFYRMNLHGEIVKQIGNSNLTIGQYSQSFLFGLPGLFEATYYNEKKTSNIVPFQMPNTSNNKNSGDWSILEKLPEGTVSEVYLSLDQLYTTDELLSKLEPVNDITPLWFAADVGALEREGGYIDESIGFPYFPQWLSNEWTLLESTTTKTGLFTSMTSSSRQSPTLQAYGSGDIRDQHFMNTLRLLQQYKRIANNVSHSDLRNIDDNIQYLEKNGVKLYGVVVTGPTKEILKLKDLQWISVMRMGEARLWNISN</sequence>
<evidence type="ECO:0000259" key="3">
    <source>
        <dbReference type="Pfam" id="PF13791"/>
    </source>
</evidence>
<evidence type="ECO:0000259" key="4">
    <source>
        <dbReference type="Pfam" id="PF13800"/>
    </source>
</evidence>
<keyword evidence="2" id="KW-1133">Transmembrane helix</keyword>
<organism evidence="5 6">
    <name type="scientific">Paenibacillus albiflavus</name>
    <dbReference type="NCBI Taxonomy" id="2545760"/>
    <lineage>
        <taxon>Bacteria</taxon>
        <taxon>Bacillati</taxon>
        <taxon>Bacillota</taxon>
        <taxon>Bacilli</taxon>
        <taxon>Bacillales</taxon>
        <taxon>Paenibacillaceae</taxon>
        <taxon>Paenibacillus</taxon>
    </lineage>
</organism>